<gene>
    <name evidence="9" type="ordered locus">MSC_0554</name>
</gene>
<dbReference type="HOGENOM" id="CLU_031786_0_0_14"/>
<evidence type="ECO:0000256" key="2">
    <source>
        <dbReference type="ARBA" id="ARBA00006247"/>
    </source>
</evidence>
<dbReference type="EMBL" id="BX293980">
    <property type="protein sequence ID" value="CAE77180.1"/>
    <property type="molecule type" value="Genomic_DNA"/>
</dbReference>
<keyword evidence="6" id="KW-0862">Zinc</keyword>
<evidence type="ECO:0000256" key="3">
    <source>
        <dbReference type="ARBA" id="ARBA00022670"/>
    </source>
</evidence>
<dbReference type="Pfam" id="PF01546">
    <property type="entry name" value="Peptidase_M20"/>
    <property type="match status" value="1"/>
</dbReference>
<dbReference type="GO" id="GO:0008777">
    <property type="term" value="F:acetylornithine deacetylase activity"/>
    <property type="evidence" value="ECO:0007669"/>
    <property type="project" value="TreeGrafter"/>
</dbReference>
<keyword evidence="8" id="KW-0482">Metalloprotease</keyword>
<dbReference type="InterPro" id="IPR002933">
    <property type="entry name" value="Peptidase_M20"/>
</dbReference>
<dbReference type="SUPFAM" id="SSF55031">
    <property type="entry name" value="Bacterial exopeptidase dimerisation domain"/>
    <property type="match status" value="1"/>
</dbReference>
<keyword evidence="3" id="KW-0645">Protease</keyword>
<dbReference type="GO" id="GO:0016805">
    <property type="term" value="F:dipeptidase activity"/>
    <property type="evidence" value="ECO:0007669"/>
    <property type="project" value="UniProtKB-KW"/>
</dbReference>
<evidence type="ECO:0000313" key="9">
    <source>
        <dbReference type="EMBL" id="CAE77180.1"/>
    </source>
</evidence>
<keyword evidence="7" id="KW-0224">Dipeptidase</keyword>
<dbReference type="Gene3D" id="3.30.70.360">
    <property type="match status" value="2"/>
</dbReference>
<dbReference type="STRING" id="272632.MSC_0554"/>
<accession>Q6MT56</accession>
<dbReference type="KEGG" id="mmy:MSC_0554"/>
<dbReference type="Gene3D" id="3.40.630.10">
    <property type="entry name" value="Zn peptidases"/>
    <property type="match status" value="1"/>
</dbReference>
<dbReference type="PATRIC" id="fig|272632.4.peg.598"/>
<organism evidence="9 10">
    <name type="scientific">Mycoplasma mycoides subsp. mycoides SC (strain CCUG 32753 / NCTC 10114 / PG1)</name>
    <dbReference type="NCBI Taxonomy" id="272632"/>
    <lineage>
        <taxon>Bacteria</taxon>
        <taxon>Bacillati</taxon>
        <taxon>Mycoplasmatota</taxon>
        <taxon>Mollicutes</taxon>
        <taxon>Mycoplasmataceae</taxon>
        <taxon>Mycoplasma</taxon>
    </lineage>
</organism>
<dbReference type="PANTHER" id="PTHR43808:SF31">
    <property type="entry name" value="N-ACETYL-L-CITRULLINE DEACETYLASE"/>
    <property type="match status" value="1"/>
</dbReference>
<evidence type="ECO:0000256" key="8">
    <source>
        <dbReference type="ARBA" id="ARBA00023049"/>
    </source>
</evidence>
<evidence type="ECO:0000313" key="10">
    <source>
        <dbReference type="Proteomes" id="UP000001016"/>
    </source>
</evidence>
<dbReference type="NCBIfam" id="TIGR01887">
    <property type="entry name" value="dipeptidaselike"/>
    <property type="match status" value="1"/>
</dbReference>
<name>Q6MT56_MYCMS</name>
<dbReference type="GO" id="GO:0008270">
    <property type="term" value="F:zinc ion binding"/>
    <property type="evidence" value="ECO:0007669"/>
    <property type="project" value="InterPro"/>
</dbReference>
<proteinExistence type="inferred from homology"/>
<keyword evidence="4" id="KW-0479">Metal-binding</keyword>
<dbReference type="eggNOG" id="COG0624">
    <property type="taxonomic scope" value="Bacteria"/>
</dbReference>
<keyword evidence="10" id="KW-1185">Reference proteome</keyword>
<dbReference type="InterPro" id="IPR010964">
    <property type="entry name" value="M20A_pepV-rel"/>
</dbReference>
<protein>
    <submittedName>
        <fullName evidence="9">Xaa-His dipeptidase</fullName>
    </submittedName>
</protein>
<evidence type="ECO:0000256" key="4">
    <source>
        <dbReference type="ARBA" id="ARBA00022723"/>
    </source>
</evidence>
<evidence type="ECO:0000256" key="1">
    <source>
        <dbReference type="ARBA" id="ARBA00001947"/>
    </source>
</evidence>
<evidence type="ECO:0000256" key="7">
    <source>
        <dbReference type="ARBA" id="ARBA00022997"/>
    </source>
</evidence>
<sequence>MICYIIILGVFIMKIDEKELISKYFDQALNETKKVVSIPSFLTESTADAPYGKACKEVLDYVIDLANNLGFQTYKDKNNKYGFVDYGTGEKLFVILAHLDVVPPGNIEQWVTDPFTPIIKDNKLIGRGTFDDKGPAMMNLFALKYLKDHNYVSSKYKIRLIFGLTEETTWDSIKTYVNDHGVADLGYTPDGEFPVVYAEKWITNLDIISDEPTDIQISGGAAYNVICDTVSYKGPKIKEIQDYLIKNNITTKIEDDKLIVQGKAGHGSLPWYGVNAATWLAKSMYENNVHHKITDYLATNVHLDFNLKNVFGDISDETGELTQNVGLIEIKNKNSRIGLNFRIPVFTNPTQIFIPTLTKYLEKINLSLEVKKIDNSLYVHQESDLIKKIMRVYQEVTQDYKAKPIAIGGGTYAKAMPNVVAFGAEFDIENSTMHAYNEYVKIDDLKKMLEIYTKAIVLLTE</sequence>
<comment type="cofactor">
    <cofactor evidence="1">
        <name>Zn(2+)</name>
        <dbReference type="ChEBI" id="CHEBI:29105"/>
    </cofactor>
</comment>
<evidence type="ECO:0000256" key="6">
    <source>
        <dbReference type="ARBA" id="ARBA00022833"/>
    </source>
</evidence>
<dbReference type="PANTHER" id="PTHR43808">
    <property type="entry name" value="ACETYLORNITHINE DEACETYLASE"/>
    <property type="match status" value="1"/>
</dbReference>
<keyword evidence="5" id="KW-0378">Hydrolase</keyword>
<reference evidence="9 10" key="1">
    <citation type="journal article" date="2004" name="Genome Res.">
        <title>The genome sequence of Mycoplasma mycoides subsp. mycoides SC type strain PG1T, the causative agent of contagious bovine pleuropneumonia (CBPP).</title>
        <authorList>
            <person name="Westberg J."/>
            <person name="Persson A."/>
            <person name="Holmberg A."/>
            <person name="Goesmann A."/>
            <person name="Lundeberg J."/>
            <person name="Johansson K.-E."/>
            <person name="Pettersson B."/>
            <person name="Uhlen M."/>
        </authorList>
    </citation>
    <scope>NUCLEOTIDE SEQUENCE [LARGE SCALE GENOMIC DNA]</scope>
    <source>
        <strain evidence="9 10">PG1</strain>
    </source>
</reference>
<dbReference type="Proteomes" id="UP000001016">
    <property type="component" value="Chromosome"/>
</dbReference>
<dbReference type="InterPro" id="IPR036264">
    <property type="entry name" value="Bact_exopeptidase_dim_dom"/>
</dbReference>
<dbReference type="InterPro" id="IPR050072">
    <property type="entry name" value="Peptidase_M20A"/>
</dbReference>
<evidence type="ECO:0000256" key="5">
    <source>
        <dbReference type="ARBA" id="ARBA00022801"/>
    </source>
</evidence>
<dbReference type="SUPFAM" id="SSF53187">
    <property type="entry name" value="Zn-dependent exopeptidases"/>
    <property type="match status" value="1"/>
</dbReference>
<dbReference type="AlphaFoldDB" id="Q6MT56"/>
<dbReference type="GO" id="GO:0006526">
    <property type="term" value="P:L-arginine biosynthetic process"/>
    <property type="evidence" value="ECO:0007669"/>
    <property type="project" value="TreeGrafter"/>
</dbReference>
<dbReference type="CDD" id="cd03888">
    <property type="entry name" value="M20_PepV"/>
    <property type="match status" value="1"/>
</dbReference>
<comment type="similarity">
    <text evidence="2">Belongs to the peptidase M20A family.</text>
</comment>
<dbReference type="GO" id="GO:0006508">
    <property type="term" value="P:proteolysis"/>
    <property type="evidence" value="ECO:0007669"/>
    <property type="project" value="UniProtKB-KW"/>
</dbReference>
<dbReference type="GO" id="GO:0008237">
    <property type="term" value="F:metallopeptidase activity"/>
    <property type="evidence" value="ECO:0007669"/>
    <property type="project" value="UniProtKB-KW"/>
</dbReference>